<name>A0A5C1AS29_9BACT</name>
<accession>A0A5C1AS29</accession>
<evidence type="ECO:0000313" key="1">
    <source>
        <dbReference type="EMBL" id="QEL20512.1"/>
    </source>
</evidence>
<proteinExistence type="predicted"/>
<gene>
    <name evidence="1" type="ORF">PX52LOC_07616</name>
</gene>
<keyword evidence="2" id="KW-1185">Reference proteome</keyword>
<dbReference type="Proteomes" id="UP000324974">
    <property type="component" value="Chromosome"/>
</dbReference>
<dbReference type="AlphaFoldDB" id="A0A5C1AS29"/>
<dbReference type="EMBL" id="CP042425">
    <property type="protein sequence ID" value="QEL20512.1"/>
    <property type="molecule type" value="Genomic_DNA"/>
</dbReference>
<reference evidence="2" key="1">
    <citation type="submission" date="2019-08" db="EMBL/GenBank/DDBJ databases">
        <title>Limnoglobus roseus gen. nov., sp. nov., a novel freshwater planctomycete with a giant genome from the family Gemmataceae.</title>
        <authorList>
            <person name="Kulichevskaya I.S."/>
            <person name="Naumoff D.G."/>
            <person name="Miroshnikov K."/>
            <person name="Ivanova A."/>
            <person name="Philippov D.A."/>
            <person name="Hakobyan A."/>
            <person name="Rijpstra I.C."/>
            <person name="Sinninghe Damste J.S."/>
            <person name="Liesack W."/>
            <person name="Dedysh S.N."/>
        </authorList>
    </citation>
    <scope>NUCLEOTIDE SEQUENCE [LARGE SCALE GENOMIC DNA]</scope>
    <source>
        <strain evidence="2">PX52</strain>
    </source>
</reference>
<protein>
    <submittedName>
        <fullName evidence="1">Uncharacterized protein</fullName>
    </submittedName>
</protein>
<sequence length="116" mass="12609">MIPIYFDELAELLRACTRLRHDECSPVQLRTLVANHLSQTNAGLAKRVMAFDSPQLLALSAFVLQAQVLVGMTAEATATWPRAKGCGPVSSSPSRTAPIPYDDVPNLAFVVKDPCR</sequence>
<dbReference type="KEGG" id="lrs:PX52LOC_07616"/>
<evidence type="ECO:0000313" key="2">
    <source>
        <dbReference type="Proteomes" id="UP000324974"/>
    </source>
</evidence>
<organism evidence="1 2">
    <name type="scientific">Limnoglobus roseus</name>
    <dbReference type="NCBI Taxonomy" id="2598579"/>
    <lineage>
        <taxon>Bacteria</taxon>
        <taxon>Pseudomonadati</taxon>
        <taxon>Planctomycetota</taxon>
        <taxon>Planctomycetia</taxon>
        <taxon>Gemmatales</taxon>
        <taxon>Gemmataceae</taxon>
        <taxon>Limnoglobus</taxon>
    </lineage>
</organism>